<dbReference type="PRINTS" id="PR00891">
    <property type="entry name" value="RABGDIREP"/>
</dbReference>
<dbReference type="VEuPathDB" id="FungiDB:SPRG_10582"/>
<sequence length="462" mass="51016">MADEAKTLDFAWLPAGTEALADGEYDAIVLGTGLKECILSGLLATKGQKVLHIDRNDYYGGDCASLNLTNLYGKFRNGAEPLAGLGSNRDYNIDLIPKFIMACGKLVKMLLHTKVTRYLDFKNVDGSYVYKGGKIYKVPATGEEALKSSLMGIFEKRRFRSMLMYIYNYEEDDPSTFDGLDLKTQPMSDLYAKFGVDANTQSFTGHTMALMRDDEYLRQPAIEAVRAIKMYAYSLERYGKSPYLYPIYGLGGLPEGFSRLCAIHGGTFMLHRSVDEVLIEDGKAWGIRCGNEVAKGKIIIGDPSYFPAEKTRTTGQVVRSIFILRHPVNNTANSESCQIIIPAAQANRRSDIYVCVVSFAHCVAAKDTYIAIVSTTVETSNPLAELELGVSLLGEYVDRFDSVSDQLEPIGDGKADNCFISASYDATSHFETTSDDVLSLYKRITGEELDMNINADSTDADQ</sequence>
<dbReference type="EMBL" id="KK583245">
    <property type="protein sequence ID" value="KDO24155.1"/>
    <property type="molecule type" value="Genomic_DNA"/>
</dbReference>
<dbReference type="AlphaFoldDB" id="A0A067C4V5"/>
<dbReference type="InterPro" id="IPR018203">
    <property type="entry name" value="GDP_dissociation_inhibitor"/>
</dbReference>
<dbReference type="SUPFAM" id="SSF54373">
    <property type="entry name" value="FAD-linked reductases, C-terminal domain"/>
    <property type="match status" value="1"/>
</dbReference>
<dbReference type="Gene3D" id="1.10.405.10">
    <property type="entry name" value="Guanine Nucleotide Dissociation Inhibitor, domain 1"/>
    <property type="match status" value="1"/>
</dbReference>
<dbReference type="Proteomes" id="UP000030745">
    <property type="component" value="Unassembled WGS sequence"/>
</dbReference>
<evidence type="ECO:0000256" key="2">
    <source>
        <dbReference type="RuleBase" id="RU363124"/>
    </source>
</evidence>
<dbReference type="OMA" id="FETKAKM"/>
<dbReference type="GO" id="GO:0007264">
    <property type="term" value="P:small GTPase-mediated signal transduction"/>
    <property type="evidence" value="ECO:0007669"/>
    <property type="project" value="InterPro"/>
</dbReference>
<dbReference type="Pfam" id="PF00996">
    <property type="entry name" value="GDI"/>
    <property type="match status" value="1"/>
</dbReference>
<dbReference type="InterPro" id="IPR000806">
    <property type="entry name" value="RabGDI"/>
</dbReference>
<dbReference type="RefSeq" id="XP_012205099.1">
    <property type="nucleotide sequence ID" value="XM_012349709.1"/>
</dbReference>
<dbReference type="STRING" id="695850.A0A067C4V5"/>
<gene>
    <name evidence="3" type="ORF">SPRG_10582</name>
</gene>
<dbReference type="Gene3D" id="3.30.519.10">
    <property type="entry name" value="Guanine Nucleotide Dissociation Inhibitor, domain 2"/>
    <property type="match status" value="1"/>
</dbReference>
<dbReference type="FunFam" id="1.10.405.10:FF:000001">
    <property type="entry name" value="Rab GDP dissociation inhibitor"/>
    <property type="match status" value="1"/>
</dbReference>
<dbReference type="GeneID" id="24132684"/>
<accession>A0A067C4V5</accession>
<comment type="similarity">
    <text evidence="1 2">Belongs to the Rab GDI family.</text>
</comment>
<proteinExistence type="inferred from homology"/>
<dbReference type="PRINTS" id="PR00892">
    <property type="entry name" value="RABGDI"/>
</dbReference>
<dbReference type="KEGG" id="spar:SPRG_10582"/>
<dbReference type="GO" id="GO:0015031">
    <property type="term" value="P:protein transport"/>
    <property type="evidence" value="ECO:0007669"/>
    <property type="project" value="InterPro"/>
</dbReference>
<keyword evidence="4" id="KW-1185">Reference proteome</keyword>
<dbReference type="Gene3D" id="3.50.50.60">
    <property type="entry name" value="FAD/NAD(P)-binding domain"/>
    <property type="match status" value="1"/>
</dbReference>
<evidence type="ECO:0000256" key="1">
    <source>
        <dbReference type="ARBA" id="ARBA00005593"/>
    </source>
</evidence>
<dbReference type="PANTHER" id="PTHR11787">
    <property type="entry name" value="RAB GDP-DISSOCIATION INHIBITOR"/>
    <property type="match status" value="1"/>
</dbReference>
<evidence type="ECO:0000313" key="4">
    <source>
        <dbReference type="Proteomes" id="UP000030745"/>
    </source>
</evidence>
<dbReference type="PANTHER" id="PTHR11787:SF8">
    <property type="entry name" value="RAB GDP DISSOCIATION INHIBITOR"/>
    <property type="match status" value="1"/>
</dbReference>
<organism evidence="3 4">
    <name type="scientific">Saprolegnia parasitica (strain CBS 223.65)</name>
    <dbReference type="NCBI Taxonomy" id="695850"/>
    <lineage>
        <taxon>Eukaryota</taxon>
        <taxon>Sar</taxon>
        <taxon>Stramenopiles</taxon>
        <taxon>Oomycota</taxon>
        <taxon>Saprolegniomycetes</taxon>
        <taxon>Saprolegniales</taxon>
        <taxon>Saprolegniaceae</taxon>
        <taxon>Saprolegnia</taxon>
    </lineage>
</organism>
<name>A0A067C4V5_SAPPC</name>
<dbReference type="InterPro" id="IPR036188">
    <property type="entry name" value="FAD/NAD-bd_sf"/>
</dbReference>
<dbReference type="SUPFAM" id="SSF51905">
    <property type="entry name" value="FAD/NAD(P)-binding domain"/>
    <property type="match status" value="2"/>
</dbReference>
<protein>
    <recommendedName>
        <fullName evidence="2">Rab GDP dissociation inhibitor</fullName>
    </recommendedName>
</protein>
<dbReference type="OrthoDB" id="9446342at2759"/>
<dbReference type="GO" id="GO:0005093">
    <property type="term" value="F:Rab GDP-dissociation inhibitor activity"/>
    <property type="evidence" value="ECO:0007669"/>
    <property type="project" value="InterPro"/>
</dbReference>
<reference evidence="3 4" key="1">
    <citation type="journal article" date="2013" name="PLoS Genet.">
        <title>Distinctive expansion of potential virulence genes in the genome of the oomycete fish pathogen Saprolegnia parasitica.</title>
        <authorList>
            <person name="Jiang R.H."/>
            <person name="de Bruijn I."/>
            <person name="Haas B.J."/>
            <person name="Belmonte R."/>
            <person name="Lobach L."/>
            <person name="Christie J."/>
            <person name="van den Ackerveken G."/>
            <person name="Bottin A."/>
            <person name="Bulone V."/>
            <person name="Diaz-Moreno S.M."/>
            <person name="Dumas B."/>
            <person name="Fan L."/>
            <person name="Gaulin E."/>
            <person name="Govers F."/>
            <person name="Grenville-Briggs L.J."/>
            <person name="Horner N.R."/>
            <person name="Levin J.Z."/>
            <person name="Mammella M."/>
            <person name="Meijer H.J."/>
            <person name="Morris P."/>
            <person name="Nusbaum C."/>
            <person name="Oome S."/>
            <person name="Phillips A.J."/>
            <person name="van Rooyen D."/>
            <person name="Rzeszutek E."/>
            <person name="Saraiva M."/>
            <person name="Secombes C.J."/>
            <person name="Seidl M.F."/>
            <person name="Snel B."/>
            <person name="Stassen J.H."/>
            <person name="Sykes S."/>
            <person name="Tripathy S."/>
            <person name="van den Berg H."/>
            <person name="Vega-Arreguin J.C."/>
            <person name="Wawra S."/>
            <person name="Young S.K."/>
            <person name="Zeng Q."/>
            <person name="Dieguez-Uribeondo J."/>
            <person name="Russ C."/>
            <person name="Tyler B.M."/>
            <person name="van West P."/>
        </authorList>
    </citation>
    <scope>NUCLEOTIDE SEQUENCE [LARGE SCALE GENOMIC DNA]</scope>
    <source>
        <strain evidence="3 4">CBS 223.65</strain>
    </source>
</reference>
<dbReference type="GO" id="GO:0016192">
    <property type="term" value="P:vesicle-mediated transport"/>
    <property type="evidence" value="ECO:0007669"/>
    <property type="project" value="TreeGrafter"/>
</dbReference>
<dbReference type="GO" id="GO:0005737">
    <property type="term" value="C:cytoplasm"/>
    <property type="evidence" value="ECO:0007669"/>
    <property type="project" value="TreeGrafter"/>
</dbReference>
<evidence type="ECO:0000313" key="3">
    <source>
        <dbReference type="EMBL" id="KDO24155.1"/>
    </source>
</evidence>